<protein>
    <submittedName>
        <fullName evidence="1">Uncharacterized protein</fullName>
    </submittedName>
</protein>
<name>V6LMQ2_9EUKA</name>
<evidence type="ECO:0000313" key="2">
    <source>
        <dbReference type="EMBL" id="KAH0573323.1"/>
    </source>
</evidence>
<gene>
    <name evidence="1" type="ORF">SS50377_15010</name>
    <name evidence="2" type="ORF">SS50377_25443</name>
</gene>
<dbReference type="EMBL" id="KI546101">
    <property type="protein sequence ID" value="EST44991.1"/>
    <property type="molecule type" value="Genomic_DNA"/>
</dbReference>
<evidence type="ECO:0000313" key="3">
    <source>
        <dbReference type="Proteomes" id="UP000018208"/>
    </source>
</evidence>
<accession>V6LMQ2</accession>
<reference evidence="1 2" key="1">
    <citation type="journal article" date="2014" name="PLoS Genet.">
        <title>The Genome of Spironucleus salmonicida Highlights a Fish Pathogen Adapted to Fluctuating Environments.</title>
        <authorList>
            <person name="Xu F."/>
            <person name="Jerlstrom-Hultqvist J."/>
            <person name="Einarsson E."/>
            <person name="Astvaldsson A."/>
            <person name="Svard S.G."/>
            <person name="Andersson J.O."/>
        </authorList>
    </citation>
    <scope>NUCLEOTIDE SEQUENCE</scope>
    <source>
        <strain evidence="2">ATCC 50377</strain>
    </source>
</reference>
<dbReference type="Proteomes" id="UP000018208">
    <property type="component" value="Unassembled WGS sequence"/>
</dbReference>
<dbReference type="EMBL" id="AUWU02000005">
    <property type="protein sequence ID" value="KAH0573323.1"/>
    <property type="molecule type" value="Genomic_DNA"/>
</dbReference>
<dbReference type="VEuPathDB" id="GiardiaDB:SS50377_25443"/>
<sequence length="211" mass="24709">MSYYTEEDQLNPVLFRQLDIIKCMPTRKFAEFIVNNVQMISDDNEFLDFTCCFSSLINQRISLILALLYTQNVLKTLNNRKSSKPLILACCYSIACDMYGLDVKLLHLSKITGFIPQRISIAKLCILELLEYQLYIKEIEFQEFLSVILIEYEDNIQHFLGMTLMEILLEPRDISAEQEIDNDNFTDAISMDIQEIRDDDVLMFKDIWKAL</sequence>
<evidence type="ECO:0000313" key="1">
    <source>
        <dbReference type="EMBL" id="EST44991.1"/>
    </source>
</evidence>
<reference evidence="2" key="2">
    <citation type="submission" date="2020-12" db="EMBL/GenBank/DDBJ databases">
        <title>New Spironucleus salmonicida genome in near-complete chromosomes.</title>
        <authorList>
            <person name="Xu F."/>
            <person name="Kurt Z."/>
            <person name="Jimenez-Gonzalez A."/>
            <person name="Astvaldsson A."/>
            <person name="Andersson J.O."/>
            <person name="Svard S.G."/>
        </authorList>
    </citation>
    <scope>NUCLEOTIDE SEQUENCE</scope>
    <source>
        <strain evidence="2">ATCC 50377</strain>
    </source>
</reference>
<proteinExistence type="predicted"/>
<keyword evidence="3" id="KW-1185">Reference proteome</keyword>
<dbReference type="AlphaFoldDB" id="V6LMQ2"/>
<organism evidence="1">
    <name type="scientific">Spironucleus salmonicida</name>
    <dbReference type="NCBI Taxonomy" id="348837"/>
    <lineage>
        <taxon>Eukaryota</taxon>
        <taxon>Metamonada</taxon>
        <taxon>Diplomonadida</taxon>
        <taxon>Hexamitidae</taxon>
        <taxon>Hexamitinae</taxon>
        <taxon>Spironucleus</taxon>
    </lineage>
</organism>